<evidence type="ECO:0000313" key="2">
    <source>
        <dbReference type="EMBL" id="CAE8623385.1"/>
    </source>
</evidence>
<feature type="compositionally biased region" description="Low complexity" evidence="1">
    <location>
        <begin position="36"/>
        <end position="47"/>
    </location>
</feature>
<proteinExistence type="predicted"/>
<protein>
    <submittedName>
        <fullName evidence="2">Uncharacterized protein</fullName>
    </submittedName>
</protein>
<comment type="caution">
    <text evidence="2">The sequence shown here is derived from an EMBL/GenBank/DDBJ whole genome shotgun (WGS) entry which is preliminary data.</text>
</comment>
<evidence type="ECO:0000256" key="1">
    <source>
        <dbReference type="SAM" id="MobiDB-lite"/>
    </source>
</evidence>
<dbReference type="Proteomes" id="UP000654075">
    <property type="component" value="Unassembled WGS sequence"/>
</dbReference>
<keyword evidence="3" id="KW-1185">Reference proteome</keyword>
<feature type="region of interest" description="Disordered" evidence="1">
    <location>
        <begin position="1"/>
        <end position="123"/>
    </location>
</feature>
<feature type="compositionally biased region" description="Low complexity" evidence="1">
    <location>
        <begin position="76"/>
        <end position="91"/>
    </location>
</feature>
<name>A0A813G9G4_POLGL</name>
<reference evidence="2" key="1">
    <citation type="submission" date="2021-02" db="EMBL/GenBank/DDBJ databases">
        <authorList>
            <person name="Dougan E. K."/>
            <person name="Rhodes N."/>
            <person name="Thang M."/>
            <person name="Chan C."/>
        </authorList>
    </citation>
    <scope>NUCLEOTIDE SEQUENCE</scope>
</reference>
<sequence>MMRILRRLTGKQPHPEPEPEGPPQDACGLRARSRSRSPVGPSSGRGVPDFESPPPTRRRSSIGDRPLGARQPLSSGVAAFGAQQPQAPGIPSRRCSLGRPSVGGGAQPSRRSQALSRRSFPHRDFENPEAETCWLSCLFQSLWHSVVFHTAFEEHLAGSKCIPGPEERILAALQQTWAAYKREEAAEGQQQPLLSAADSAADAERPAPSPGGEGPEARLVPACELAEAFGRGYGDMSEALALIQDELSQSSSPAAVKIAELMVLVPVSAMSGSLPVPELAWQQALDWQVSASPLIAVDLSSEPAPTGPSCELLARLWVPSFAQASSIETEGLGRGHRMVALVCFMWNVQHYVAFCCRQSDPKRCVFFNDLPALTAGAPKDLMWSEVPELCGRFLLTPRLMLYESLAAAKEVGHESAA</sequence>
<feature type="region of interest" description="Disordered" evidence="1">
    <location>
        <begin position="188"/>
        <end position="217"/>
    </location>
</feature>
<evidence type="ECO:0000313" key="3">
    <source>
        <dbReference type="Proteomes" id="UP000654075"/>
    </source>
</evidence>
<dbReference type="EMBL" id="CAJNNV010028156">
    <property type="protein sequence ID" value="CAE8623385.1"/>
    <property type="molecule type" value="Genomic_DNA"/>
</dbReference>
<dbReference type="OrthoDB" id="434469at2759"/>
<organism evidence="2 3">
    <name type="scientific">Polarella glacialis</name>
    <name type="common">Dinoflagellate</name>
    <dbReference type="NCBI Taxonomy" id="89957"/>
    <lineage>
        <taxon>Eukaryota</taxon>
        <taxon>Sar</taxon>
        <taxon>Alveolata</taxon>
        <taxon>Dinophyceae</taxon>
        <taxon>Suessiales</taxon>
        <taxon>Suessiaceae</taxon>
        <taxon>Polarella</taxon>
    </lineage>
</organism>
<accession>A0A813G9G4</accession>
<gene>
    <name evidence="2" type="ORF">PGLA1383_LOCUS40653</name>
</gene>
<dbReference type="AlphaFoldDB" id="A0A813G9G4"/>